<accession>A0A1B9G264</accession>
<keyword evidence="4" id="KW-1185">Reference proteome</keyword>
<reference evidence="3" key="2">
    <citation type="submission" date="2013-07" db="EMBL/GenBank/DDBJ databases">
        <authorList>
            <consortium name="The Broad Institute Genome Sequencing Platform"/>
            <person name="Cuomo C."/>
            <person name="Litvintseva A."/>
            <person name="Chen Y."/>
            <person name="Heitman J."/>
            <person name="Sun S."/>
            <person name="Springer D."/>
            <person name="Dromer F."/>
            <person name="Young S.K."/>
            <person name="Zeng Q."/>
            <person name="Gargeya S."/>
            <person name="Fitzgerald M."/>
            <person name="Abouelleil A."/>
            <person name="Alvarado L."/>
            <person name="Berlin A.M."/>
            <person name="Chapman S.B."/>
            <person name="Dewar J."/>
            <person name="Goldberg J."/>
            <person name="Griggs A."/>
            <person name="Gujja S."/>
            <person name="Hansen M."/>
            <person name="Howarth C."/>
            <person name="Imamovic A."/>
            <person name="Larimer J."/>
            <person name="McCowan C."/>
            <person name="Murphy C."/>
            <person name="Pearson M."/>
            <person name="Priest M."/>
            <person name="Roberts A."/>
            <person name="Saif S."/>
            <person name="Shea T."/>
            <person name="Sykes S."/>
            <person name="Wortman J."/>
            <person name="Nusbaum C."/>
            <person name="Birren B."/>
        </authorList>
    </citation>
    <scope>NUCLEOTIDE SEQUENCE</scope>
    <source>
        <strain evidence="3">CBS 10118</strain>
    </source>
</reference>
<dbReference type="RefSeq" id="XP_019046171.1">
    <property type="nucleotide sequence ID" value="XM_019191541.1"/>
</dbReference>
<reference evidence="3" key="4">
    <citation type="submission" date="2024-02" db="EMBL/GenBank/DDBJ databases">
        <title>Comparative genomics of Cryptococcus and Kwoniella reveals pathogenesis evolution and contrasting modes of karyotype evolution via chromosome fusion or intercentromeric recombination.</title>
        <authorList>
            <person name="Coelho M.A."/>
            <person name="David-Palma M."/>
            <person name="Shea T."/>
            <person name="Bowers K."/>
            <person name="McGinley-Smith S."/>
            <person name="Mohammad A.W."/>
            <person name="Gnirke A."/>
            <person name="Yurkov A.M."/>
            <person name="Nowrousian M."/>
            <person name="Sun S."/>
            <person name="Cuomo C.A."/>
            <person name="Heitman J."/>
        </authorList>
    </citation>
    <scope>NUCLEOTIDE SEQUENCE</scope>
    <source>
        <strain evidence="3">CBS 10118</strain>
    </source>
</reference>
<protein>
    <submittedName>
        <fullName evidence="2">Uncharacterized protein</fullName>
    </submittedName>
</protein>
<reference evidence="2" key="3">
    <citation type="submission" date="2014-01" db="EMBL/GenBank/DDBJ databases">
        <title>Evolution of pathogenesis and genome organization in the Tremellales.</title>
        <authorList>
            <person name="Cuomo C."/>
            <person name="Litvintseva A."/>
            <person name="Heitman J."/>
            <person name="Chen Y."/>
            <person name="Sun S."/>
            <person name="Springer D."/>
            <person name="Dromer F."/>
            <person name="Young S."/>
            <person name="Zeng Q."/>
            <person name="Chapman S."/>
            <person name="Gujja S."/>
            <person name="Saif S."/>
            <person name="Birren B."/>
        </authorList>
    </citation>
    <scope>NUCLEOTIDE SEQUENCE</scope>
    <source>
        <strain evidence="2">CBS 10118</strain>
    </source>
</reference>
<evidence type="ECO:0000313" key="3">
    <source>
        <dbReference type="EMBL" id="WVW83769.1"/>
    </source>
</evidence>
<feature type="region of interest" description="Disordered" evidence="1">
    <location>
        <begin position="103"/>
        <end position="137"/>
    </location>
</feature>
<name>A0A1B9G264_9TREE</name>
<dbReference type="GeneID" id="30209310"/>
<proteinExistence type="predicted"/>
<dbReference type="EMBL" id="CP144544">
    <property type="protein sequence ID" value="WVW83769.1"/>
    <property type="molecule type" value="Genomic_DNA"/>
</dbReference>
<dbReference type="KEGG" id="kbi:30209310"/>
<evidence type="ECO:0000256" key="1">
    <source>
        <dbReference type="SAM" id="MobiDB-lite"/>
    </source>
</evidence>
<dbReference type="AlphaFoldDB" id="A0A1B9G264"/>
<reference evidence="2" key="1">
    <citation type="submission" date="2013-07" db="EMBL/GenBank/DDBJ databases">
        <title>The Genome Sequence of Cryptococcus bestiolae CBS10118.</title>
        <authorList>
            <consortium name="The Broad Institute Genome Sequencing Platform"/>
            <person name="Cuomo C."/>
            <person name="Litvintseva A."/>
            <person name="Chen Y."/>
            <person name="Heitman J."/>
            <person name="Sun S."/>
            <person name="Springer D."/>
            <person name="Dromer F."/>
            <person name="Young S.K."/>
            <person name="Zeng Q."/>
            <person name="Gargeya S."/>
            <person name="Fitzgerald M."/>
            <person name="Abouelleil A."/>
            <person name="Alvarado L."/>
            <person name="Berlin A.M."/>
            <person name="Chapman S.B."/>
            <person name="Dewar J."/>
            <person name="Goldberg J."/>
            <person name="Griggs A."/>
            <person name="Gujja S."/>
            <person name="Hansen M."/>
            <person name="Howarth C."/>
            <person name="Imamovic A."/>
            <person name="Larimer J."/>
            <person name="McCowan C."/>
            <person name="Murphy C."/>
            <person name="Pearson M."/>
            <person name="Priest M."/>
            <person name="Roberts A."/>
            <person name="Saif S."/>
            <person name="Shea T."/>
            <person name="Sykes S."/>
            <person name="Wortman J."/>
            <person name="Nusbaum C."/>
            <person name="Birren B."/>
        </authorList>
    </citation>
    <scope>NUCLEOTIDE SEQUENCE [LARGE SCALE GENOMIC DNA]</scope>
    <source>
        <strain evidence="2">CBS 10118</strain>
    </source>
</reference>
<gene>
    <name evidence="2" type="ORF">I302_04911</name>
    <name evidence="3" type="ORF">I302_105790</name>
</gene>
<sequence length="137" mass="14921">MGDPTTSCISAPSEDIFTKTNDYFFGKIRHEIPHGPTIDACWRKAPPYKGDNNLWHYSRTETSADRLITKTASYLLPPAGLGSLEDGFGPTVCRRIMNPMTKASSAANEGTVDAVSPFPSAPSMPTRNNEDSAITRI</sequence>
<organism evidence="2">
    <name type="scientific">Kwoniella bestiolae CBS 10118</name>
    <dbReference type="NCBI Taxonomy" id="1296100"/>
    <lineage>
        <taxon>Eukaryota</taxon>
        <taxon>Fungi</taxon>
        <taxon>Dikarya</taxon>
        <taxon>Basidiomycota</taxon>
        <taxon>Agaricomycotina</taxon>
        <taxon>Tremellomycetes</taxon>
        <taxon>Tremellales</taxon>
        <taxon>Cryptococcaceae</taxon>
        <taxon>Kwoniella</taxon>
    </lineage>
</organism>
<dbReference type="Proteomes" id="UP000092730">
    <property type="component" value="Chromosome 4"/>
</dbReference>
<evidence type="ECO:0000313" key="4">
    <source>
        <dbReference type="Proteomes" id="UP000092730"/>
    </source>
</evidence>
<dbReference type="VEuPathDB" id="FungiDB:I302_04911"/>
<evidence type="ECO:0000313" key="2">
    <source>
        <dbReference type="EMBL" id="OCF25101.1"/>
    </source>
</evidence>
<dbReference type="EMBL" id="KI894021">
    <property type="protein sequence ID" value="OCF25101.1"/>
    <property type="molecule type" value="Genomic_DNA"/>
</dbReference>